<dbReference type="EMBL" id="ABOX02000030">
    <property type="protein sequence ID" value="EEF59277.1"/>
    <property type="molecule type" value="Genomic_DNA"/>
</dbReference>
<gene>
    <name evidence="3" type="ORF">Cflav_PD2128</name>
</gene>
<feature type="transmembrane region" description="Helical" evidence="2">
    <location>
        <begin position="20"/>
        <end position="39"/>
    </location>
</feature>
<feature type="transmembrane region" description="Helical" evidence="2">
    <location>
        <begin position="148"/>
        <end position="165"/>
    </location>
</feature>
<feature type="compositionally biased region" description="Polar residues" evidence="1">
    <location>
        <begin position="308"/>
        <end position="318"/>
    </location>
</feature>
<feature type="region of interest" description="Disordered" evidence="1">
    <location>
        <begin position="291"/>
        <end position="318"/>
    </location>
</feature>
<proteinExistence type="predicted"/>
<dbReference type="RefSeq" id="WP_007416718.1">
    <property type="nucleotide sequence ID" value="NZ_ABOX02000030.1"/>
</dbReference>
<evidence type="ECO:0000256" key="1">
    <source>
        <dbReference type="SAM" id="MobiDB-lite"/>
    </source>
</evidence>
<evidence type="ECO:0000313" key="3">
    <source>
        <dbReference type="EMBL" id="EEF59277.1"/>
    </source>
</evidence>
<sequence>MQISIELKEQVRTVWLAIRFLIFGLLGFWFATACSSAFLSTVYDSPVSESGALIFMPIFICLGALMMLFGFNAWRRWDCFWVFLSLHVSFLYAIWAYERTESDKAKMLGSMLIVAAGVLLAWIKSRSHHQQQASQQPPDKNEVLRRRIRLGVSVALAGIIFFLALPHRPDISGIKVVGSLSPAAVREIMGNYEISQNFQMRRKILADLHQREIKKAFSDWRKVRYTRVDRIIDNPDGTVTLMSAISIPGEPLVFLPPTLMSGWTCPLVQHPEKYQFNSQIKFLRPEPPLTSAPDQSIYPNQAVLPRSINPTTSPDLFP</sequence>
<evidence type="ECO:0000256" key="2">
    <source>
        <dbReference type="SAM" id="Phobius"/>
    </source>
</evidence>
<feature type="transmembrane region" description="Helical" evidence="2">
    <location>
        <begin position="107"/>
        <end position="123"/>
    </location>
</feature>
<keyword evidence="2" id="KW-1133">Transmembrane helix</keyword>
<evidence type="ECO:0000313" key="4">
    <source>
        <dbReference type="Proteomes" id="UP000003688"/>
    </source>
</evidence>
<feature type="transmembrane region" description="Helical" evidence="2">
    <location>
        <begin position="78"/>
        <end position="95"/>
    </location>
</feature>
<protein>
    <submittedName>
        <fullName evidence="3">Uncharacterized protein</fullName>
    </submittedName>
</protein>
<dbReference type="AlphaFoldDB" id="B9XLM9"/>
<dbReference type="Proteomes" id="UP000003688">
    <property type="component" value="Unassembled WGS sequence"/>
</dbReference>
<name>B9XLM9_PEDPL</name>
<keyword evidence="4" id="KW-1185">Reference proteome</keyword>
<accession>B9XLM9</accession>
<reference evidence="3 4" key="1">
    <citation type="journal article" date="2011" name="J. Bacteriol.">
        <title>Genome sequence of 'Pedosphaera parvula' Ellin514, an aerobic Verrucomicrobial isolate from pasture soil.</title>
        <authorList>
            <person name="Kant R."/>
            <person name="van Passel M.W."/>
            <person name="Sangwan P."/>
            <person name="Palva A."/>
            <person name="Lucas S."/>
            <person name="Copeland A."/>
            <person name="Lapidus A."/>
            <person name="Glavina Del Rio T."/>
            <person name="Dalin E."/>
            <person name="Tice H."/>
            <person name="Bruce D."/>
            <person name="Goodwin L."/>
            <person name="Pitluck S."/>
            <person name="Chertkov O."/>
            <person name="Larimer F.W."/>
            <person name="Land M.L."/>
            <person name="Hauser L."/>
            <person name="Brettin T.S."/>
            <person name="Detter J.C."/>
            <person name="Han S."/>
            <person name="de Vos W.M."/>
            <person name="Janssen P.H."/>
            <person name="Smidt H."/>
        </authorList>
    </citation>
    <scope>NUCLEOTIDE SEQUENCE [LARGE SCALE GENOMIC DNA]</scope>
    <source>
        <strain evidence="3 4">Ellin514</strain>
    </source>
</reference>
<feature type="transmembrane region" description="Helical" evidence="2">
    <location>
        <begin position="51"/>
        <end position="71"/>
    </location>
</feature>
<keyword evidence="2" id="KW-0472">Membrane</keyword>
<keyword evidence="2" id="KW-0812">Transmembrane</keyword>
<organism evidence="3 4">
    <name type="scientific">Pedosphaera parvula (strain Ellin514)</name>
    <dbReference type="NCBI Taxonomy" id="320771"/>
    <lineage>
        <taxon>Bacteria</taxon>
        <taxon>Pseudomonadati</taxon>
        <taxon>Verrucomicrobiota</taxon>
        <taxon>Pedosphaerae</taxon>
        <taxon>Pedosphaerales</taxon>
        <taxon>Pedosphaeraceae</taxon>
        <taxon>Pedosphaera</taxon>
    </lineage>
</organism>
<comment type="caution">
    <text evidence="3">The sequence shown here is derived from an EMBL/GenBank/DDBJ whole genome shotgun (WGS) entry which is preliminary data.</text>
</comment>